<evidence type="ECO:0000313" key="1">
    <source>
        <dbReference type="EMBL" id="PNI01787.1"/>
    </source>
</evidence>
<evidence type="ECO:0000313" key="4">
    <source>
        <dbReference type="Proteomes" id="UP000248729"/>
    </source>
</evidence>
<dbReference type="EMBL" id="POSK01000019">
    <property type="protein sequence ID" value="PNI01787.1"/>
    <property type="molecule type" value="Genomic_DNA"/>
</dbReference>
<reference evidence="2 4" key="2">
    <citation type="submission" date="2018-06" db="EMBL/GenBank/DDBJ databases">
        <title>Freshwater and sediment microbial communities from various areas in North America, analyzing microbe dynamics in response to fracking.</title>
        <authorList>
            <person name="Lamendella R."/>
        </authorList>
    </citation>
    <scope>NUCLEOTIDE SEQUENCE [LARGE SCALE GENOMIC DNA]</scope>
    <source>
        <strain evidence="2 4">99A</strain>
    </source>
</reference>
<dbReference type="Proteomes" id="UP000248729">
    <property type="component" value="Unassembled WGS sequence"/>
</dbReference>
<comment type="caution">
    <text evidence="1">The sequence shown here is derived from an EMBL/GenBank/DDBJ whole genome shotgun (WGS) entry which is preliminary data.</text>
</comment>
<sequence length="75" mass="8907">MKSDVILLLHELMYKPKGNMRFSEIRRAQSYKFSIETRVLLLYCVERAFVDFEHDCIQLTEAGLDYYLANTRLLS</sequence>
<proteinExistence type="predicted"/>
<accession>A0A2J8HU27</accession>
<organism evidence="1 3">
    <name type="scientific">Vibrio diazotrophicus</name>
    <dbReference type="NCBI Taxonomy" id="685"/>
    <lineage>
        <taxon>Bacteria</taxon>
        <taxon>Pseudomonadati</taxon>
        <taxon>Pseudomonadota</taxon>
        <taxon>Gammaproteobacteria</taxon>
        <taxon>Vibrionales</taxon>
        <taxon>Vibrionaceae</taxon>
        <taxon>Vibrio</taxon>
    </lineage>
</organism>
<evidence type="ECO:0000313" key="3">
    <source>
        <dbReference type="Proteomes" id="UP000236449"/>
    </source>
</evidence>
<dbReference type="AlphaFoldDB" id="A0A2J8HU27"/>
<name>A0A2J8HU27_VIBDI</name>
<protein>
    <submittedName>
        <fullName evidence="1">Uncharacterized protein</fullName>
    </submittedName>
</protein>
<evidence type="ECO:0000313" key="2">
    <source>
        <dbReference type="EMBL" id="RAS55277.1"/>
    </source>
</evidence>
<dbReference type="Proteomes" id="UP000236449">
    <property type="component" value="Unassembled WGS sequence"/>
</dbReference>
<reference evidence="1 3" key="1">
    <citation type="submission" date="2018-01" db="EMBL/GenBank/DDBJ databases">
        <title>Draft genome sequences of six Vibrio diazotrophicus strains isolated from deep-sea sediments of the Baltic Sea.</title>
        <authorList>
            <person name="Castillo D."/>
            <person name="Vandieken V."/>
            <person name="Chiang O."/>
            <person name="Middelboe M."/>
        </authorList>
    </citation>
    <scope>NUCLEOTIDE SEQUENCE [LARGE SCALE GENOMIC DNA]</scope>
    <source>
        <strain evidence="1 3">60.27F</strain>
    </source>
</reference>
<gene>
    <name evidence="1" type="ORF">C1N32_19920</name>
    <name evidence="2" type="ORF">DET48_1461</name>
</gene>
<dbReference type="EMBL" id="QLTR01000046">
    <property type="protein sequence ID" value="RAS55277.1"/>
    <property type="molecule type" value="Genomic_DNA"/>
</dbReference>